<dbReference type="SUPFAM" id="SSF50129">
    <property type="entry name" value="GroES-like"/>
    <property type="match status" value="1"/>
</dbReference>
<proteinExistence type="inferred from homology"/>
<evidence type="ECO:0000256" key="2">
    <source>
        <dbReference type="ARBA" id="ARBA00022833"/>
    </source>
</evidence>
<evidence type="ECO:0000313" key="7">
    <source>
        <dbReference type="Proteomes" id="UP000266327"/>
    </source>
</evidence>
<evidence type="ECO:0000259" key="5">
    <source>
        <dbReference type="SMART" id="SM00829"/>
    </source>
</evidence>
<dbReference type="EMBL" id="QYUQ01000002">
    <property type="protein sequence ID" value="RJG02416.1"/>
    <property type="molecule type" value="Genomic_DNA"/>
</dbReference>
<evidence type="ECO:0000256" key="1">
    <source>
        <dbReference type="ARBA" id="ARBA00022723"/>
    </source>
</evidence>
<dbReference type="InterPro" id="IPR050700">
    <property type="entry name" value="YIM1/Zinc_Alcohol_DH_Fams"/>
</dbReference>
<protein>
    <recommendedName>
        <fullName evidence="4">Zinc-type alcohol dehydrogenase-like protein</fullName>
    </recommendedName>
</protein>
<reference evidence="7" key="1">
    <citation type="submission" date="2018-09" db="EMBL/GenBank/DDBJ databases">
        <authorList>
            <person name="Zhu H."/>
        </authorList>
    </citation>
    <scope>NUCLEOTIDE SEQUENCE [LARGE SCALE GENOMIC DNA]</scope>
    <source>
        <strain evidence="7">K1S02-23</strain>
    </source>
</reference>
<dbReference type="InterPro" id="IPR036291">
    <property type="entry name" value="NAD(P)-bd_dom_sf"/>
</dbReference>
<dbReference type="InterPro" id="IPR014182">
    <property type="entry name" value="ADH_Zn_typ-1"/>
</dbReference>
<feature type="domain" description="Enoyl reductase (ER)" evidence="5">
    <location>
        <begin position="11"/>
        <end position="335"/>
    </location>
</feature>
<keyword evidence="2 4" id="KW-0862">Zinc</keyword>
<dbReference type="SMART" id="SM00829">
    <property type="entry name" value="PKS_ER"/>
    <property type="match status" value="1"/>
</dbReference>
<dbReference type="Pfam" id="PF13602">
    <property type="entry name" value="ADH_zinc_N_2"/>
    <property type="match status" value="1"/>
</dbReference>
<dbReference type="Proteomes" id="UP000266327">
    <property type="component" value="Unassembled WGS sequence"/>
</dbReference>
<dbReference type="InterPro" id="IPR013154">
    <property type="entry name" value="ADH-like_N"/>
</dbReference>
<sequence>MKAIGILPGDSRLGGNALTSLELERPVPKPRDILVQVEAVSVNPLDIRMRNAPLEAGFQPRVLGWDCAGIVLDCGSEVRLFKPGDHVFYAGSITRTGTNAELHLVDERIVGAMPVSLDFAHAAALPLASLAAWEALFDRLCISDAGENSGKTLLVIGGSGGVGSVAIQLAKVLARLQVVATASRSTSQAWCRQLGADIVIDHRADLRTQLIDYGLSTVDYILCLADTDYYFSTMASLIKPHGHICALVESANPLPMNQLRSKSASFSWEGMFTRTLYSTPDMIEQHRILTRIATLVDEGRMGSIATKIIHGMTEVNLRQAHAFLEAGGIAGKIVISMQPPL</sequence>
<dbReference type="InterPro" id="IPR002364">
    <property type="entry name" value="Quin_OxRdtase/zeta-crystal_CS"/>
</dbReference>
<evidence type="ECO:0000313" key="6">
    <source>
        <dbReference type="EMBL" id="RJG02416.1"/>
    </source>
</evidence>
<dbReference type="PANTHER" id="PTHR11695:SF294">
    <property type="entry name" value="RETICULON-4-INTERACTING PROTEIN 1, MITOCHONDRIAL"/>
    <property type="match status" value="1"/>
</dbReference>
<dbReference type="RefSeq" id="WP_119785917.1">
    <property type="nucleotide sequence ID" value="NZ_QYUQ01000002.1"/>
</dbReference>
<keyword evidence="7" id="KW-1185">Reference proteome</keyword>
<comment type="caution">
    <text evidence="6">The sequence shown here is derived from an EMBL/GenBank/DDBJ whole genome shotgun (WGS) entry which is preliminary data.</text>
</comment>
<evidence type="ECO:0000256" key="3">
    <source>
        <dbReference type="ARBA" id="ARBA00023002"/>
    </source>
</evidence>
<dbReference type="InterPro" id="IPR011032">
    <property type="entry name" value="GroES-like_sf"/>
</dbReference>
<evidence type="ECO:0000256" key="4">
    <source>
        <dbReference type="RuleBase" id="RU364000"/>
    </source>
</evidence>
<dbReference type="Gene3D" id="3.40.50.720">
    <property type="entry name" value="NAD(P)-binding Rossmann-like Domain"/>
    <property type="match status" value="1"/>
</dbReference>
<gene>
    <name evidence="6" type="ORF">D3878_13200</name>
</gene>
<dbReference type="InterPro" id="IPR020843">
    <property type="entry name" value="ER"/>
</dbReference>
<name>A0A3A3GJD7_9BURK</name>
<dbReference type="CDD" id="cd08252">
    <property type="entry name" value="AL_MDR"/>
    <property type="match status" value="1"/>
</dbReference>
<dbReference type="OrthoDB" id="9785812at2"/>
<dbReference type="GO" id="GO:0016491">
    <property type="term" value="F:oxidoreductase activity"/>
    <property type="evidence" value="ECO:0007669"/>
    <property type="project" value="UniProtKB-KW"/>
</dbReference>
<dbReference type="Pfam" id="PF08240">
    <property type="entry name" value="ADH_N"/>
    <property type="match status" value="1"/>
</dbReference>
<dbReference type="SUPFAM" id="SSF51735">
    <property type="entry name" value="NAD(P)-binding Rossmann-fold domains"/>
    <property type="match status" value="1"/>
</dbReference>
<organism evidence="6 7">
    <name type="scientific">Noviherbaspirillum sedimenti</name>
    <dbReference type="NCBI Taxonomy" id="2320865"/>
    <lineage>
        <taxon>Bacteria</taxon>
        <taxon>Pseudomonadati</taxon>
        <taxon>Pseudomonadota</taxon>
        <taxon>Betaproteobacteria</taxon>
        <taxon>Burkholderiales</taxon>
        <taxon>Oxalobacteraceae</taxon>
        <taxon>Noviherbaspirillum</taxon>
    </lineage>
</organism>
<dbReference type="PROSITE" id="PS01162">
    <property type="entry name" value="QOR_ZETA_CRYSTAL"/>
    <property type="match status" value="1"/>
</dbReference>
<dbReference type="AlphaFoldDB" id="A0A3A3GJD7"/>
<keyword evidence="1 4" id="KW-0479">Metal-binding</keyword>
<dbReference type="Gene3D" id="3.90.180.10">
    <property type="entry name" value="Medium-chain alcohol dehydrogenases, catalytic domain"/>
    <property type="match status" value="1"/>
</dbReference>
<accession>A0A3A3GJD7</accession>
<keyword evidence="3 4" id="KW-0560">Oxidoreductase</keyword>
<dbReference type="NCBIfam" id="TIGR02817">
    <property type="entry name" value="adh_fam_1"/>
    <property type="match status" value="1"/>
</dbReference>
<comment type="similarity">
    <text evidence="4">Belongs to the zinc-containing alcohol dehydrogenase family. Quinone oxidoreductase subfamily.</text>
</comment>
<dbReference type="PANTHER" id="PTHR11695">
    <property type="entry name" value="ALCOHOL DEHYDROGENASE RELATED"/>
    <property type="match status" value="1"/>
</dbReference>
<dbReference type="GO" id="GO:0008270">
    <property type="term" value="F:zinc ion binding"/>
    <property type="evidence" value="ECO:0007669"/>
    <property type="project" value="InterPro"/>
</dbReference>